<feature type="non-terminal residue" evidence="2">
    <location>
        <position position="263"/>
    </location>
</feature>
<evidence type="ECO:0000256" key="1">
    <source>
        <dbReference type="ARBA" id="ARBA00009820"/>
    </source>
</evidence>
<dbReference type="Gene3D" id="2.120.10.30">
    <property type="entry name" value="TolB, C-terminal domain"/>
    <property type="match status" value="1"/>
</dbReference>
<proteinExistence type="inferred from homology"/>
<dbReference type="Pfam" id="PF07676">
    <property type="entry name" value="PD40"/>
    <property type="match status" value="1"/>
</dbReference>
<dbReference type="EMBL" id="BARS01000677">
    <property type="protein sequence ID" value="GAF80965.1"/>
    <property type="molecule type" value="Genomic_DNA"/>
</dbReference>
<evidence type="ECO:0008006" key="3">
    <source>
        <dbReference type="Google" id="ProtNLM"/>
    </source>
</evidence>
<dbReference type="SUPFAM" id="SSF69304">
    <property type="entry name" value="Tricorn protease N-terminal domain"/>
    <property type="match status" value="1"/>
</dbReference>
<organism evidence="2">
    <name type="scientific">marine sediment metagenome</name>
    <dbReference type="NCBI Taxonomy" id="412755"/>
    <lineage>
        <taxon>unclassified sequences</taxon>
        <taxon>metagenomes</taxon>
        <taxon>ecological metagenomes</taxon>
    </lineage>
</organism>
<comment type="similarity">
    <text evidence="1">Belongs to the TolB family.</text>
</comment>
<sequence length="263" mass="28826">MWHPHKAKWSPDGTAIAYVGGDWWNISNPEPYHVWLTDPDGDNHTDLTPDITGYGVQQLSWSPDGTKIVFTQQGESGLFVLNLSTLDIDEVTPLAFDLLPGSAVWVEENSILFDAGECIYDYQIDTQTTTQLTYGPGDSLGDWHPTEGLVFSSTRGCTVRWDSNIYTANPLLEPGLLAYWRFDEGSGFIAGDSSGNGKDGIIDGATWITGKIGDALSFDGFDDWVDIPDDISPEHITLEAWIYPTGFDDGPGDQGNAIIQRST</sequence>
<dbReference type="InterPro" id="IPR011042">
    <property type="entry name" value="6-blade_b-propeller_TolB-like"/>
</dbReference>
<evidence type="ECO:0000313" key="2">
    <source>
        <dbReference type="EMBL" id="GAF80965.1"/>
    </source>
</evidence>
<protein>
    <recommendedName>
        <fullName evidence="3">Dipeptidylpeptidase IV N-terminal domain-containing protein</fullName>
    </recommendedName>
</protein>
<comment type="caution">
    <text evidence="2">The sequence shown here is derived from an EMBL/GenBank/DDBJ whole genome shotgun (WGS) entry which is preliminary data.</text>
</comment>
<dbReference type="PANTHER" id="PTHR36842">
    <property type="entry name" value="PROTEIN TOLB HOMOLOG"/>
    <property type="match status" value="1"/>
</dbReference>
<dbReference type="SUPFAM" id="SSF49899">
    <property type="entry name" value="Concanavalin A-like lectins/glucanases"/>
    <property type="match status" value="1"/>
</dbReference>
<gene>
    <name evidence="2" type="ORF">S01H1_01541</name>
</gene>
<dbReference type="Gene3D" id="2.60.120.200">
    <property type="match status" value="1"/>
</dbReference>
<name>X0TXV7_9ZZZZ</name>
<reference evidence="2" key="1">
    <citation type="journal article" date="2014" name="Front. Microbiol.">
        <title>High frequency of phylogenetically diverse reductive dehalogenase-homologous genes in deep subseafloor sedimentary metagenomes.</title>
        <authorList>
            <person name="Kawai M."/>
            <person name="Futagami T."/>
            <person name="Toyoda A."/>
            <person name="Takaki Y."/>
            <person name="Nishi S."/>
            <person name="Hori S."/>
            <person name="Arai W."/>
            <person name="Tsubouchi T."/>
            <person name="Morono Y."/>
            <person name="Uchiyama I."/>
            <person name="Ito T."/>
            <person name="Fujiyama A."/>
            <person name="Inagaki F."/>
            <person name="Takami H."/>
        </authorList>
    </citation>
    <scope>NUCLEOTIDE SEQUENCE</scope>
    <source>
        <strain evidence="2">Expedition CK06-06</strain>
    </source>
</reference>
<dbReference type="InterPro" id="IPR013320">
    <property type="entry name" value="ConA-like_dom_sf"/>
</dbReference>
<accession>X0TXV7</accession>
<dbReference type="InterPro" id="IPR011659">
    <property type="entry name" value="WD40"/>
</dbReference>
<dbReference type="AlphaFoldDB" id="X0TXV7"/>
<dbReference type="PANTHER" id="PTHR36842:SF1">
    <property type="entry name" value="PROTEIN TOLB"/>
    <property type="match status" value="1"/>
</dbReference>